<reference evidence="3" key="1">
    <citation type="journal article" date="2019" name="Int. J. Syst. Evol. Microbiol.">
        <title>The Global Catalogue of Microorganisms (GCM) 10K type strain sequencing project: providing services to taxonomists for standard genome sequencing and annotation.</title>
        <authorList>
            <consortium name="The Broad Institute Genomics Platform"/>
            <consortium name="The Broad Institute Genome Sequencing Center for Infectious Disease"/>
            <person name="Wu L."/>
            <person name="Ma J."/>
        </authorList>
    </citation>
    <scope>NUCLEOTIDE SEQUENCE [LARGE SCALE GENOMIC DNA]</scope>
    <source>
        <strain evidence="3">JCM 17695</strain>
    </source>
</reference>
<name>A0ABW2TRB8_9PSEU</name>
<dbReference type="Gene3D" id="2.60.120.620">
    <property type="entry name" value="q2cbj1_9rhob like domain"/>
    <property type="match status" value="1"/>
</dbReference>
<evidence type="ECO:0000313" key="3">
    <source>
        <dbReference type="Proteomes" id="UP001596512"/>
    </source>
</evidence>
<protein>
    <submittedName>
        <fullName evidence="2">2OG-Fe(II) oxygenase</fullName>
    </submittedName>
</protein>
<proteinExistence type="predicted"/>
<comment type="caution">
    <text evidence="2">The sequence shown here is derived from an EMBL/GenBank/DDBJ whole genome shotgun (WGS) entry which is preliminary data.</text>
</comment>
<sequence>MWRCEPGLDSKRTPVADQLTAPWSELVDDVLSADFRDWLTDGTGVDVRSVRSTVGLYIFGDGDYTTVDTGKVSKALSFGLYLNETWDPAHGGAFQVFTHKAPDAEPVREIVPIGGRCVTMTPTEHTWHRIQRVDTGGAVSRLLLMVEFWRD</sequence>
<accession>A0ABW2TRB8</accession>
<dbReference type="InterPro" id="IPR044862">
    <property type="entry name" value="Pro_4_hyd_alph_FE2OG_OXY"/>
</dbReference>
<dbReference type="EMBL" id="JBHTEY010000004">
    <property type="protein sequence ID" value="MFC7616347.1"/>
    <property type="molecule type" value="Genomic_DNA"/>
</dbReference>
<keyword evidence="3" id="KW-1185">Reference proteome</keyword>
<gene>
    <name evidence="2" type="ORF">ACFQV2_25620</name>
</gene>
<feature type="domain" description="Prolyl 4-hydroxylase alpha subunit Fe(2+) 2OG dioxygenase" evidence="1">
    <location>
        <begin position="68"/>
        <end position="144"/>
    </location>
</feature>
<dbReference type="Pfam" id="PF13640">
    <property type="entry name" value="2OG-FeII_Oxy_3"/>
    <property type="match status" value="1"/>
</dbReference>
<evidence type="ECO:0000313" key="2">
    <source>
        <dbReference type="EMBL" id="MFC7616347.1"/>
    </source>
</evidence>
<evidence type="ECO:0000259" key="1">
    <source>
        <dbReference type="Pfam" id="PF13640"/>
    </source>
</evidence>
<dbReference type="Proteomes" id="UP001596512">
    <property type="component" value="Unassembled WGS sequence"/>
</dbReference>
<organism evidence="2 3">
    <name type="scientific">Actinokineospora soli</name>
    <dbReference type="NCBI Taxonomy" id="1048753"/>
    <lineage>
        <taxon>Bacteria</taxon>
        <taxon>Bacillati</taxon>
        <taxon>Actinomycetota</taxon>
        <taxon>Actinomycetes</taxon>
        <taxon>Pseudonocardiales</taxon>
        <taxon>Pseudonocardiaceae</taxon>
        <taxon>Actinokineospora</taxon>
    </lineage>
</organism>